<evidence type="ECO:0000256" key="1">
    <source>
        <dbReference type="SAM" id="Phobius"/>
    </source>
</evidence>
<protein>
    <submittedName>
        <fullName evidence="2">Uncharacterized protein</fullName>
    </submittedName>
</protein>
<keyword evidence="3" id="KW-1185">Reference proteome</keyword>
<name>A0A7J9B7C7_GOSGO</name>
<comment type="caution">
    <text evidence="2">The sequence shown here is derived from an EMBL/GenBank/DDBJ whole genome shotgun (WGS) entry which is preliminary data.</text>
</comment>
<keyword evidence="1" id="KW-0812">Transmembrane</keyword>
<evidence type="ECO:0000313" key="2">
    <source>
        <dbReference type="EMBL" id="MBA0732236.1"/>
    </source>
</evidence>
<keyword evidence="1" id="KW-0472">Membrane</keyword>
<organism evidence="2 3">
    <name type="scientific">Gossypium gossypioides</name>
    <name type="common">Mexican cotton</name>
    <name type="synonym">Selera gossypioides</name>
    <dbReference type="NCBI Taxonomy" id="34282"/>
    <lineage>
        <taxon>Eukaryota</taxon>
        <taxon>Viridiplantae</taxon>
        <taxon>Streptophyta</taxon>
        <taxon>Embryophyta</taxon>
        <taxon>Tracheophyta</taxon>
        <taxon>Spermatophyta</taxon>
        <taxon>Magnoliopsida</taxon>
        <taxon>eudicotyledons</taxon>
        <taxon>Gunneridae</taxon>
        <taxon>Pentapetalae</taxon>
        <taxon>rosids</taxon>
        <taxon>malvids</taxon>
        <taxon>Malvales</taxon>
        <taxon>Malvaceae</taxon>
        <taxon>Malvoideae</taxon>
        <taxon>Gossypium</taxon>
    </lineage>
</organism>
<feature type="transmembrane region" description="Helical" evidence="1">
    <location>
        <begin position="6"/>
        <end position="24"/>
    </location>
</feature>
<dbReference type="EMBL" id="JABEZY010000001">
    <property type="protein sequence ID" value="MBA0732236.1"/>
    <property type="molecule type" value="Genomic_DNA"/>
</dbReference>
<evidence type="ECO:0000313" key="3">
    <source>
        <dbReference type="Proteomes" id="UP000593579"/>
    </source>
</evidence>
<proteinExistence type="predicted"/>
<accession>A0A7J9B7C7</accession>
<sequence length="95" mass="10718">QNPPIYNPFLLLSLGPASVLYPVLPSRFTLLFYPKSTVFCFFLLAFFSNLLAVFSFSFLPLFGVTTGLRTPIKKQPSSHVFRSSPSVKLCCVHWN</sequence>
<dbReference type="AlphaFoldDB" id="A0A7J9B7C7"/>
<feature type="transmembrane region" description="Helical" evidence="1">
    <location>
        <begin position="36"/>
        <end position="59"/>
    </location>
</feature>
<feature type="non-terminal residue" evidence="2">
    <location>
        <position position="1"/>
    </location>
</feature>
<reference evidence="2 3" key="1">
    <citation type="journal article" date="2019" name="Genome Biol. Evol.">
        <title>Insights into the evolution of the New World diploid cottons (Gossypium, subgenus Houzingenia) based on genome sequencing.</title>
        <authorList>
            <person name="Grover C.E."/>
            <person name="Arick M.A. 2nd"/>
            <person name="Thrash A."/>
            <person name="Conover J.L."/>
            <person name="Sanders W.S."/>
            <person name="Peterson D.G."/>
            <person name="Frelichowski J.E."/>
            <person name="Scheffler J.A."/>
            <person name="Scheffler B.E."/>
            <person name="Wendel J.F."/>
        </authorList>
    </citation>
    <scope>NUCLEOTIDE SEQUENCE [LARGE SCALE GENOMIC DNA]</scope>
    <source>
        <strain evidence="2">5</strain>
        <tissue evidence="2">Leaf</tissue>
    </source>
</reference>
<gene>
    <name evidence="2" type="ORF">Gogos_016340</name>
</gene>
<dbReference type="Proteomes" id="UP000593579">
    <property type="component" value="Unassembled WGS sequence"/>
</dbReference>
<dbReference type="OrthoDB" id="10459900at2759"/>
<feature type="non-terminal residue" evidence="2">
    <location>
        <position position="95"/>
    </location>
</feature>
<keyword evidence="1" id="KW-1133">Transmembrane helix</keyword>